<dbReference type="EMBL" id="CP080764">
    <property type="protein sequence ID" value="QYY42554.1"/>
    <property type="molecule type" value="Genomic_DNA"/>
</dbReference>
<dbReference type="InterPro" id="IPR001119">
    <property type="entry name" value="SLH_dom"/>
</dbReference>
<keyword evidence="4" id="KW-1185">Reference proteome</keyword>
<feature type="chain" id="PRO_5045344823" evidence="1">
    <location>
        <begin position="30"/>
        <end position="883"/>
    </location>
</feature>
<name>A0ABX8YA65_ANETH</name>
<evidence type="ECO:0000313" key="4">
    <source>
        <dbReference type="Proteomes" id="UP000826616"/>
    </source>
</evidence>
<accession>A0ABX8YA65</accession>
<protein>
    <submittedName>
        <fullName evidence="3">S-layer homology domain-containing protein</fullName>
    </submittedName>
</protein>
<reference evidence="3 4" key="1">
    <citation type="submission" date="2021-08" db="EMBL/GenBank/DDBJ databases">
        <title>Complete genome sequence of the strain Aneurinibacillus thermoaerophilus CCM 8960.</title>
        <authorList>
            <person name="Musilova J."/>
            <person name="Kourilova X."/>
            <person name="Pernicova I."/>
            <person name="Bezdicek M."/>
            <person name="Lengerova M."/>
            <person name="Obruca S."/>
            <person name="Sedlar K."/>
        </authorList>
    </citation>
    <scope>NUCLEOTIDE SEQUENCE [LARGE SCALE GENOMIC DNA]</scope>
    <source>
        <strain evidence="3 4">CCM 8960</strain>
    </source>
</reference>
<sequence>MKRITRTIVPFTLAGLLSVNGLLPAVADAASNAASGQFKDVSANHWASQYILKMGLRDVVAGYNDGTFRPDESVTQLQALAMVVRNMGLTEEAKKYESTAIPYSVPDWAKGSVALAISKGLIKPTEKNFYPDMPASRAWVAQLMVRMIDKESEVGKASSTLFTDGSSIPDWAKGYVDVAVANDLISGYKEGAGTAFKPNRAVTRAEMVTMLSKGERFLKIESANTRIGYLQSVSGNTLTLTDESGKEQYRYTITSDTQFYNGNVKTTSANLGTDSQLLVISENGQARYVEVINFKQKSKYDKAVLEKVFIEANTVVLRLADGKLQTYTIAKDAVIGAGMDRLKLSDFVNGDEVEFRLNTDGQVSELFRTGLSKAQSLQGSVYDVDKQNKLLTIKASSGKLETYQYSDITYVEYKGKRFPSIEDLLPGDEVKLELTNGIVSKVVVEAEAGKTNGGDVGTVKAISDKDRFVTLQGEDGKIQAYTVAQNAIITLNGALAPTLADVKVGDKVEFKVQKDMITSLAVKNRTVYNNKDLLSGSIFALDKKNRILSLKTTNGELKAYEVVSNAEILINGSSKKELDALDKDMNVSIQLNEDNKIIYINADNRVRAEVVRVNTDDKLLTVKLATGETKVYVVDPKVDITIYDVRGEDLRDLRIGDKIAMKMNGNKITDIEVERSFVYRVTENGGTYSNRLTVQDENGRSHDVIIDSRVTFSIPGIPYPRVSDVKKGDVLRATYLGDDLKEIAIVPNVYGQVVSVSPETGRIVVRDLNGVTSEVTAAYGTTIQIGDRQYTNINVLKSGDRVQVAEATNGAKSIVVLTKVETTFNSLDPLGDRIYTAKQSYYLPDSLFNRQVNLQSLLRGLRKGDNVAIYLLNNEVYEIEKVN</sequence>
<dbReference type="Proteomes" id="UP000826616">
    <property type="component" value="Chromosome"/>
</dbReference>
<dbReference type="GeneID" id="97143127"/>
<feature type="domain" description="SLH" evidence="2">
    <location>
        <begin position="159"/>
        <end position="225"/>
    </location>
</feature>
<proteinExistence type="predicted"/>
<dbReference type="PANTHER" id="PTHR43308:SF5">
    <property type="entry name" value="S-LAYER PROTEIN _ PEPTIDOGLYCAN ENDO-BETA-N-ACETYLGLUCOSAMINIDASE"/>
    <property type="match status" value="1"/>
</dbReference>
<dbReference type="InterPro" id="IPR051465">
    <property type="entry name" value="Cell_Envelope_Struct_Comp"/>
</dbReference>
<gene>
    <name evidence="3" type="ORF">K3F53_17235</name>
</gene>
<dbReference type="PANTHER" id="PTHR43308">
    <property type="entry name" value="OUTER MEMBRANE PROTEIN ALPHA-RELATED"/>
    <property type="match status" value="1"/>
</dbReference>
<keyword evidence="1" id="KW-0732">Signal</keyword>
<dbReference type="PROSITE" id="PS51272">
    <property type="entry name" value="SLH"/>
    <property type="match status" value="3"/>
</dbReference>
<feature type="signal peptide" evidence="1">
    <location>
        <begin position="1"/>
        <end position="29"/>
    </location>
</feature>
<feature type="domain" description="SLH" evidence="2">
    <location>
        <begin position="98"/>
        <end position="158"/>
    </location>
</feature>
<dbReference type="Pfam" id="PF00395">
    <property type="entry name" value="SLH"/>
    <property type="match status" value="3"/>
</dbReference>
<feature type="domain" description="SLH" evidence="2">
    <location>
        <begin position="34"/>
        <end position="97"/>
    </location>
</feature>
<evidence type="ECO:0000256" key="1">
    <source>
        <dbReference type="SAM" id="SignalP"/>
    </source>
</evidence>
<evidence type="ECO:0000259" key="2">
    <source>
        <dbReference type="PROSITE" id="PS51272"/>
    </source>
</evidence>
<evidence type="ECO:0000313" key="3">
    <source>
        <dbReference type="EMBL" id="QYY42554.1"/>
    </source>
</evidence>
<dbReference type="SUPFAM" id="SSF82171">
    <property type="entry name" value="DPP6 N-terminal domain-like"/>
    <property type="match status" value="1"/>
</dbReference>
<dbReference type="RefSeq" id="WP_220559179.1">
    <property type="nucleotide sequence ID" value="NZ_CP080764.1"/>
</dbReference>
<organism evidence="3 4">
    <name type="scientific">Aneurinibacillus thermoaerophilus</name>
    <dbReference type="NCBI Taxonomy" id="143495"/>
    <lineage>
        <taxon>Bacteria</taxon>
        <taxon>Bacillati</taxon>
        <taxon>Bacillota</taxon>
        <taxon>Bacilli</taxon>
        <taxon>Bacillales</taxon>
        <taxon>Paenibacillaceae</taxon>
        <taxon>Aneurinibacillus group</taxon>
        <taxon>Aneurinibacillus</taxon>
    </lineage>
</organism>